<accession>A0AAU9LVV4</accession>
<dbReference type="Proteomes" id="UP001157418">
    <property type="component" value="Unassembled WGS sequence"/>
</dbReference>
<dbReference type="InterPro" id="IPR055294">
    <property type="entry name" value="FBL60-like"/>
</dbReference>
<dbReference type="Gene3D" id="1.20.1280.50">
    <property type="match status" value="1"/>
</dbReference>
<dbReference type="SUPFAM" id="SSF81383">
    <property type="entry name" value="F-box domain"/>
    <property type="match status" value="1"/>
</dbReference>
<dbReference type="Pfam" id="PF00646">
    <property type="entry name" value="F-box"/>
    <property type="match status" value="1"/>
</dbReference>
<dbReference type="InterPro" id="IPR036047">
    <property type="entry name" value="F-box-like_dom_sf"/>
</dbReference>
<name>A0AAU9LVV4_9ASTR</name>
<reference evidence="2 3" key="1">
    <citation type="submission" date="2022-01" db="EMBL/GenBank/DDBJ databases">
        <authorList>
            <person name="Xiong W."/>
            <person name="Schranz E."/>
        </authorList>
    </citation>
    <scope>NUCLEOTIDE SEQUENCE [LARGE SCALE GENOMIC DNA]</scope>
</reference>
<evidence type="ECO:0000313" key="3">
    <source>
        <dbReference type="Proteomes" id="UP001157418"/>
    </source>
</evidence>
<proteinExistence type="predicted"/>
<protein>
    <recommendedName>
        <fullName evidence="1">F-box domain-containing protein</fullName>
    </recommendedName>
</protein>
<dbReference type="EMBL" id="CAKMRJ010000002">
    <property type="protein sequence ID" value="CAH1416568.1"/>
    <property type="molecule type" value="Genomic_DNA"/>
</dbReference>
<feature type="domain" description="F-box" evidence="1">
    <location>
        <begin position="11"/>
        <end position="48"/>
    </location>
</feature>
<dbReference type="InterPro" id="IPR001810">
    <property type="entry name" value="F-box_dom"/>
</dbReference>
<dbReference type="PANTHER" id="PTHR31293">
    <property type="entry name" value="RNI-LIKE SUPERFAMILY PROTEIN"/>
    <property type="match status" value="1"/>
</dbReference>
<dbReference type="CDD" id="cd22160">
    <property type="entry name" value="F-box_AtFBL13-like"/>
    <property type="match status" value="1"/>
</dbReference>
<dbReference type="PANTHER" id="PTHR31293:SF12">
    <property type="entry name" value="RNI-LIKE SUPERFAMILY PROTEIN"/>
    <property type="match status" value="1"/>
</dbReference>
<evidence type="ECO:0000259" key="1">
    <source>
        <dbReference type="Pfam" id="PF00646"/>
    </source>
</evidence>
<gene>
    <name evidence="2" type="ORF">LVIROSA_LOCUS4324</name>
</gene>
<dbReference type="InterPro" id="IPR053781">
    <property type="entry name" value="F-box_AtFBL13-like"/>
</dbReference>
<dbReference type="SUPFAM" id="SSF52058">
    <property type="entry name" value="L domain-like"/>
    <property type="match status" value="1"/>
</dbReference>
<evidence type="ECO:0000313" key="2">
    <source>
        <dbReference type="EMBL" id="CAH1416568.1"/>
    </source>
</evidence>
<comment type="caution">
    <text evidence="2">The sequence shown here is derived from an EMBL/GenBank/DDBJ whole genome shotgun (WGS) entry which is preliminary data.</text>
</comment>
<dbReference type="Gene3D" id="3.80.10.10">
    <property type="entry name" value="Ribonuclease Inhibitor"/>
    <property type="match status" value="1"/>
</dbReference>
<dbReference type="AlphaFoldDB" id="A0AAU9LVV4"/>
<dbReference type="InterPro" id="IPR032675">
    <property type="entry name" value="LRR_dom_sf"/>
</dbReference>
<organism evidence="2 3">
    <name type="scientific">Lactuca virosa</name>
    <dbReference type="NCBI Taxonomy" id="75947"/>
    <lineage>
        <taxon>Eukaryota</taxon>
        <taxon>Viridiplantae</taxon>
        <taxon>Streptophyta</taxon>
        <taxon>Embryophyta</taxon>
        <taxon>Tracheophyta</taxon>
        <taxon>Spermatophyta</taxon>
        <taxon>Magnoliopsida</taxon>
        <taxon>eudicotyledons</taxon>
        <taxon>Gunneridae</taxon>
        <taxon>Pentapetalae</taxon>
        <taxon>asterids</taxon>
        <taxon>campanulids</taxon>
        <taxon>Asterales</taxon>
        <taxon>Asteraceae</taxon>
        <taxon>Cichorioideae</taxon>
        <taxon>Cichorieae</taxon>
        <taxon>Lactucinae</taxon>
        <taxon>Lactuca</taxon>
    </lineage>
</organism>
<sequence>MSFRSKNEDRLSSLPEEVLSHILSLMPTKFDVRSCILSKRWRQSWMMVTNLDFNESHPTCGLDWFMKFVDRVLELCKTSQVKLFKLHFTRYVVPKSSVSKWIDKVVRLNVCELDINVRRVGLPQSLFTCKTLTKLSLVVSSNHSNFFNLPPLLILPCLKTLYISVHCKHFVLKLIHDCSVLENLSLTMASLDNEDYISNIPTLKRLELTARNCITQSCFECP</sequence>
<keyword evidence="3" id="KW-1185">Reference proteome</keyword>